<reference evidence="1" key="1">
    <citation type="submission" date="2021-06" db="EMBL/GenBank/DDBJ databases">
        <authorList>
            <person name="Kallberg Y."/>
            <person name="Tangrot J."/>
            <person name="Rosling A."/>
        </authorList>
    </citation>
    <scope>NUCLEOTIDE SEQUENCE</scope>
    <source>
        <strain evidence="1">IL203A</strain>
    </source>
</reference>
<accession>A0ACA9JV87</accession>
<evidence type="ECO:0000313" key="2">
    <source>
        <dbReference type="Proteomes" id="UP000789702"/>
    </source>
</evidence>
<organism evidence="1 2">
    <name type="scientific">Dentiscutata heterogama</name>
    <dbReference type="NCBI Taxonomy" id="1316150"/>
    <lineage>
        <taxon>Eukaryota</taxon>
        <taxon>Fungi</taxon>
        <taxon>Fungi incertae sedis</taxon>
        <taxon>Mucoromycota</taxon>
        <taxon>Glomeromycotina</taxon>
        <taxon>Glomeromycetes</taxon>
        <taxon>Diversisporales</taxon>
        <taxon>Gigasporaceae</taxon>
        <taxon>Dentiscutata</taxon>
    </lineage>
</organism>
<protein>
    <submittedName>
        <fullName evidence="1">16476_t:CDS:1</fullName>
    </submittedName>
</protein>
<keyword evidence="2" id="KW-1185">Reference proteome</keyword>
<sequence>MDSSPLQSGDLSLNEFQYPAPSSNMFSLGSPLYSTPLGNICPESLQYSLNSSQNSTKDIHSQEASLFSPNSVNLDDFNSIEPLYYSPNSVESSAEDINSPDALSPLNYNIFQDLNVSPTSSVLADFDNHSSSMDDTFNTYDTLLPPEFNLNSPKNQYENNRKRASVICDSNSSDEFSKKKRKSTNETDKFVKKSKPTKKINSSINHKNSDDSLTSKMRLKSSSIDVDTIKKILASLFETTNQSAESSDTNSVQDHHSEDEEGMSCDENTSSGTKLPTSPESPNSTSQPQPNSKKLTNKQQKKVAHNVIERRYRNNINDRINDLKNVVPALCHLKSKDDDVIEEVDGIPAATKTNKATILTKATEYILYLKKNNERIKNENTILKKIIETVPGGAELYYSLNKNDDKLTPPDTPPPSEVETPYQNKSPSGNSGSRVLLALFMCMNFFTDPSKYAQSTVSHHHHHDEGRVIASNDSLHTTESAITNEIYNSIVTIDIWYLARVFTFLTCFTYIVWPSLLSFKSHRSRKSAIQSCLETKAKDVTELYSSFSSLTNTSSMNTLGYVAGLFIESLRLFLRKVLGWEISFGYTDVDMDERVLEVELWNRLGEAELCGVLYTCLRTINLLESPYTYNKSMRISPSRIYANAALQCHVVLRSVPFLSRRIVPYFWKLAIKEKACSNCREKWLEVALINDNNNDILKSVANRISDHIFHLSKKEETFKPMINTTVPLVYVSEVQALFHIKEAFSNLISERHDVNKVQKKKSKFTFHELFGITTPASPMHWYALVGCIIQAFYEGKNDLGVKLLNKLKEESKNNNKDDLDKQIITMGLLSRSLLICGKLEASIHYADKVVNYVTLRKNKEMETTEDDKDFFVREIVKDIDNLAEFCVGWIVLETRIVILGIVGNVLSKNKDKALPNVLGEKYMKSSIDIWARYLRRSSKFDVFDSIPKLRSSFIRKLDDVGRIIAGIDEIDSGCDCDDYDKQNNSEYNATRALRVLKGM</sequence>
<gene>
    <name evidence="1" type="ORF">DHETER_LOCUS46</name>
</gene>
<dbReference type="Proteomes" id="UP000789702">
    <property type="component" value="Unassembled WGS sequence"/>
</dbReference>
<dbReference type="EMBL" id="CAJVPU010000017">
    <property type="protein sequence ID" value="CAG8438016.1"/>
    <property type="molecule type" value="Genomic_DNA"/>
</dbReference>
<comment type="caution">
    <text evidence="1">The sequence shown here is derived from an EMBL/GenBank/DDBJ whole genome shotgun (WGS) entry which is preliminary data.</text>
</comment>
<evidence type="ECO:0000313" key="1">
    <source>
        <dbReference type="EMBL" id="CAG8438016.1"/>
    </source>
</evidence>
<proteinExistence type="predicted"/>
<name>A0ACA9JV87_9GLOM</name>